<dbReference type="GO" id="GO:0015074">
    <property type="term" value="P:DNA integration"/>
    <property type="evidence" value="ECO:0007669"/>
    <property type="project" value="InterPro"/>
</dbReference>
<keyword evidence="1" id="KW-0233">DNA recombination</keyword>
<name>A0A7Y2K3T9_9BURK</name>
<gene>
    <name evidence="3" type="ORF">HGB41_21300</name>
</gene>
<dbReference type="PROSITE" id="PS51898">
    <property type="entry name" value="TYR_RECOMBINASE"/>
    <property type="match status" value="1"/>
</dbReference>
<dbReference type="AlphaFoldDB" id="A0A7Y2K3T9"/>
<dbReference type="EMBL" id="JABAIV010000010">
    <property type="protein sequence ID" value="NNG25525.1"/>
    <property type="molecule type" value="Genomic_DNA"/>
</dbReference>
<evidence type="ECO:0000256" key="1">
    <source>
        <dbReference type="ARBA" id="ARBA00023172"/>
    </source>
</evidence>
<accession>A0A7Y2K3T9</accession>
<feature type="domain" description="Tyr recombinase" evidence="2">
    <location>
        <begin position="318"/>
        <end position="531"/>
    </location>
</feature>
<evidence type="ECO:0000313" key="4">
    <source>
        <dbReference type="Proteomes" id="UP000533905"/>
    </source>
</evidence>
<proteinExistence type="predicted"/>
<dbReference type="InterPro" id="IPR002104">
    <property type="entry name" value="Integrase_catalytic"/>
</dbReference>
<dbReference type="RefSeq" id="WP_171088268.1">
    <property type="nucleotide sequence ID" value="NZ_JABAIV010000010.1"/>
</dbReference>
<dbReference type="GO" id="GO:0006310">
    <property type="term" value="P:DNA recombination"/>
    <property type="evidence" value="ECO:0007669"/>
    <property type="project" value="UniProtKB-KW"/>
</dbReference>
<dbReference type="InterPro" id="IPR013762">
    <property type="entry name" value="Integrase-like_cat_sf"/>
</dbReference>
<sequence length="714" mass="79125">MTVPEKSSLTTSLHQDNASAQAQALFPLENLQHLDPESARRCQSVLGHGGTYGFWKAPEAIIAHINRSYRCIDLRRRIAASLPDKLPSSPALDALLDEGVLWLTRLALLMRMGPAGMGTRAKLKPLSASTIAVGLYSPLPMLVARGVMRRLECPGKSSTGFAAALTADEVREWWSDKLFGAELKRLTQLHELHLWPDVPAAREFKGKTTTVRGARPQKQPQRKSVPFPAIPDDYLAAMGPRVLWLIRDLGPNLVHLLDTLPTLLEPGKTQSGTSITACIVRYFGANVWRDRNGQVIIGPPFNQRHANKLGKRNRKYPTEPDRFPWPPRHWSRVQALAATLQSAHLWIVLLVMAARVGEVAALPRDCIEFAQDGQPYANGKTYKPSRALAGREREWPIPEILVDVFAQQVKLVNLSERLARIIEARGEMGDFIGDSTHLWASLGASPSSHATERLENFGESLQVLARRIDLTDKPGGKNLHPHRFRGTLARLAGLAIDGSQKVLMLLLGHEDITTTLGYMQADPAFAKEVDDVTRELRILRGEALIEDMRAAMLDVNHLPYGGHGGGGAPVLSDAVRAYEVELHRTGEDWGVDTARELSVLLTNNGESARLISAYVVCTKVAGEVGLCSKKKGAIVASNCQTECRNRIEDKTGRRDTERVIPILVQHAQQNVADNNWLPLQRDKKQLEQELKRYDDIGAQWRDRPEVRSILEAGT</sequence>
<dbReference type="GO" id="GO:0003677">
    <property type="term" value="F:DNA binding"/>
    <property type="evidence" value="ECO:0007669"/>
    <property type="project" value="InterPro"/>
</dbReference>
<dbReference type="SUPFAM" id="SSF56349">
    <property type="entry name" value="DNA breaking-rejoining enzymes"/>
    <property type="match status" value="1"/>
</dbReference>
<dbReference type="CDD" id="cd00397">
    <property type="entry name" value="DNA_BRE_C"/>
    <property type="match status" value="1"/>
</dbReference>
<evidence type="ECO:0000313" key="3">
    <source>
        <dbReference type="EMBL" id="NNG25525.1"/>
    </source>
</evidence>
<keyword evidence="4" id="KW-1185">Reference proteome</keyword>
<comment type="caution">
    <text evidence="3">The sequence shown here is derived from an EMBL/GenBank/DDBJ whole genome shotgun (WGS) entry which is preliminary data.</text>
</comment>
<dbReference type="Proteomes" id="UP000533905">
    <property type="component" value="Unassembled WGS sequence"/>
</dbReference>
<reference evidence="3 4" key="1">
    <citation type="submission" date="2020-04" db="EMBL/GenBank/DDBJ databases">
        <title>Massilia sp. nov., a cold adapted bacteria isolated from Arctic soil.</title>
        <authorList>
            <person name="Son J."/>
            <person name="Ka J.-O."/>
        </authorList>
    </citation>
    <scope>NUCLEOTIDE SEQUENCE [LARGE SCALE GENOMIC DNA]</scope>
    <source>
        <strain evidence="3 4">ML15P13</strain>
    </source>
</reference>
<evidence type="ECO:0000259" key="2">
    <source>
        <dbReference type="PROSITE" id="PS51898"/>
    </source>
</evidence>
<dbReference type="InterPro" id="IPR011010">
    <property type="entry name" value="DNA_brk_join_enz"/>
</dbReference>
<organism evidence="3 4">
    <name type="scientific">Telluria aromaticivorans</name>
    <dbReference type="NCBI Taxonomy" id="2725995"/>
    <lineage>
        <taxon>Bacteria</taxon>
        <taxon>Pseudomonadati</taxon>
        <taxon>Pseudomonadota</taxon>
        <taxon>Betaproteobacteria</taxon>
        <taxon>Burkholderiales</taxon>
        <taxon>Oxalobacteraceae</taxon>
        <taxon>Telluria group</taxon>
        <taxon>Telluria</taxon>
    </lineage>
</organism>
<protein>
    <submittedName>
        <fullName evidence="3">Site-specific integrase</fullName>
    </submittedName>
</protein>
<dbReference type="Gene3D" id="1.10.443.10">
    <property type="entry name" value="Intergrase catalytic core"/>
    <property type="match status" value="1"/>
</dbReference>